<organism evidence="6 7">
    <name type="scientific">Nesterenkonia flava</name>
    <dbReference type="NCBI Taxonomy" id="469799"/>
    <lineage>
        <taxon>Bacteria</taxon>
        <taxon>Bacillati</taxon>
        <taxon>Actinomycetota</taxon>
        <taxon>Actinomycetes</taxon>
        <taxon>Micrococcales</taxon>
        <taxon>Micrococcaceae</taxon>
        <taxon>Nesterenkonia</taxon>
    </lineage>
</organism>
<evidence type="ECO:0000256" key="4">
    <source>
        <dbReference type="PROSITE-ProRule" id="PRU00335"/>
    </source>
</evidence>
<evidence type="ECO:0000256" key="3">
    <source>
        <dbReference type="ARBA" id="ARBA00023163"/>
    </source>
</evidence>
<accession>A0ABU1FR95</accession>
<sequence>MTPGIRERLRAELTQELLTTAQRHLAQHGGAALSLRAIAREVGLAPSAVYRYFPDRDALLTALIVRAYTELGEAATAAEAAEEREDYRGRWRAVFRGVRDWALDHQHEYALIYGSPVPGYQAPRETIDPASRVALLLARVALDARLAGALRTPTAPELPQALLQDSEQRLSQVIQERLAEEYAERGTPLSASDPWLPIAVVDAWTLLFGAVSFELFGHYKKVIEAREAHMDYLALLTAETVGL</sequence>
<dbReference type="InterPro" id="IPR036271">
    <property type="entry name" value="Tet_transcr_reg_TetR-rel_C_sf"/>
</dbReference>
<keyword evidence="1" id="KW-0805">Transcription regulation</keyword>
<dbReference type="EMBL" id="JAVKGT010000006">
    <property type="protein sequence ID" value="MDR5711178.1"/>
    <property type="molecule type" value="Genomic_DNA"/>
</dbReference>
<evidence type="ECO:0000313" key="7">
    <source>
        <dbReference type="Proteomes" id="UP001260872"/>
    </source>
</evidence>
<reference evidence="7" key="1">
    <citation type="submission" date="2023-07" db="EMBL/GenBank/DDBJ databases">
        <title>Description of three actinobacteria isolated from air of manufacturing shop in a pharmaceutical factory.</title>
        <authorList>
            <person name="Zhang D.-F."/>
        </authorList>
    </citation>
    <scope>NUCLEOTIDE SEQUENCE [LARGE SCALE GENOMIC DNA]</scope>
    <source>
        <strain evidence="7">CCTCC AB 207010</strain>
    </source>
</reference>
<dbReference type="SUPFAM" id="SSF48498">
    <property type="entry name" value="Tetracyclin repressor-like, C-terminal domain"/>
    <property type="match status" value="1"/>
</dbReference>
<dbReference type="PANTHER" id="PTHR30055">
    <property type="entry name" value="HTH-TYPE TRANSCRIPTIONAL REGULATOR RUTR"/>
    <property type="match status" value="1"/>
</dbReference>
<dbReference type="PROSITE" id="PS50977">
    <property type="entry name" value="HTH_TETR_2"/>
    <property type="match status" value="1"/>
</dbReference>
<evidence type="ECO:0000259" key="5">
    <source>
        <dbReference type="PROSITE" id="PS50977"/>
    </source>
</evidence>
<dbReference type="InterPro" id="IPR001647">
    <property type="entry name" value="HTH_TetR"/>
</dbReference>
<evidence type="ECO:0000313" key="6">
    <source>
        <dbReference type="EMBL" id="MDR5711178.1"/>
    </source>
</evidence>
<name>A0ABU1FR95_9MICC</name>
<proteinExistence type="predicted"/>
<dbReference type="InterPro" id="IPR050109">
    <property type="entry name" value="HTH-type_TetR-like_transc_reg"/>
</dbReference>
<protein>
    <submittedName>
        <fullName evidence="6">TetR/AcrR family transcriptional regulator</fullName>
    </submittedName>
</protein>
<keyword evidence="3" id="KW-0804">Transcription</keyword>
<dbReference type="Pfam" id="PF13305">
    <property type="entry name" value="TetR_C_33"/>
    <property type="match status" value="1"/>
</dbReference>
<keyword evidence="2 4" id="KW-0238">DNA-binding</keyword>
<evidence type="ECO:0000256" key="1">
    <source>
        <dbReference type="ARBA" id="ARBA00023015"/>
    </source>
</evidence>
<dbReference type="InterPro" id="IPR025996">
    <property type="entry name" value="MT1864/Rv1816-like_C"/>
</dbReference>
<dbReference type="InterPro" id="IPR009057">
    <property type="entry name" value="Homeodomain-like_sf"/>
</dbReference>
<evidence type="ECO:0000256" key="2">
    <source>
        <dbReference type="ARBA" id="ARBA00023125"/>
    </source>
</evidence>
<gene>
    <name evidence="6" type="ORF">RH857_03355</name>
</gene>
<dbReference type="Gene3D" id="1.10.357.10">
    <property type="entry name" value="Tetracycline Repressor, domain 2"/>
    <property type="match status" value="1"/>
</dbReference>
<dbReference type="RefSeq" id="WP_310536565.1">
    <property type="nucleotide sequence ID" value="NZ_BAAAOC010000092.1"/>
</dbReference>
<dbReference type="SUPFAM" id="SSF46689">
    <property type="entry name" value="Homeodomain-like"/>
    <property type="match status" value="1"/>
</dbReference>
<dbReference type="Proteomes" id="UP001260872">
    <property type="component" value="Unassembled WGS sequence"/>
</dbReference>
<feature type="DNA-binding region" description="H-T-H motif" evidence="4">
    <location>
        <begin position="34"/>
        <end position="53"/>
    </location>
</feature>
<keyword evidence="7" id="KW-1185">Reference proteome</keyword>
<comment type="caution">
    <text evidence="6">The sequence shown here is derived from an EMBL/GenBank/DDBJ whole genome shotgun (WGS) entry which is preliminary data.</text>
</comment>
<feature type="domain" description="HTH tetR-type" evidence="5">
    <location>
        <begin position="11"/>
        <end position="71"/>
    </location>
</feature>
<dbReference type="Pfam" id="PF00440">
    <property type="entry name" value="TetR_N"/>
    <property type="match status" value="1"/>
</dbReference>
<dbReference type="PANTHER" id="PTHR30055:SF243">
    <property type="entry name" value="HTH-TYPE TRANSCRIPTIONAL REGULATOR RV1816"/>
    <property type="match status" value="1"/>
</dbReference>